<dbReference type="Proteomes" id="UP000008810">
    <property type="component" value="Chromosome 4"/>
</dbReference>
<dbReference type="InParanoid" id="A0A0Q3EZX4"/>
<dbReference type="EnsemblPlants" id="KQJ91988">
    <property type="protein sequence ID" value="KQJ91988"/>
    <property type="gene ID" value="BRADI_4g41007v3"/>
</dbReference>
<proteinExistence type="predicted"/>
<feature type="coiled-coil region" evidence="1">
    <location>
        <begin position="154"/>
        <end position="188"/>
    </location>
</feature>
<dbReference type="Gramene" id="KQJ91988">
    <property type="protein sequence ID" value="KQJ91988"/>
    <property type="gene ID" value="BRADI_4g41007v3"/>
</dbReference>
<dbReference type="GO" id="GO:0005829">
    <property type="term" value="C:cytosol"/>
    <property type="evidence" value="ECO:0000318"/>
    <property type="project" value="GO_Central"/>
</dbReference>
<dbReference type="GO" id="GO:0009903">
    <property type="term" value="P:chloroplast avoidance movement"/>
    <property type="evidence" value="ECO:0000318"/>
    <property type="project" value="GO_Central"/>
</dbReference>
<evidence type="ECO:0000313" key="3">
    <source>
        <dbReference type="EnsemblPlants" id="KQJ91988"/>
    </source>
</evidence>
<keyword evidence="4" id="KW-1185">Reference proteome</keyword>
<keyword evidence="1" id="KW-0175">Coiled coil</keyword>
<organism evidence="2">
    <name type="scientific">Brachypodium distachyon</name>
    <name type="common">Purple false brome</name>
    <name type="synonym">Trachynia distachya</name>
    <dbReference type="NCBI Taxonomy" id="15368"/>
    <lineage>
        <taxon>Eukaryota</taxon>
        <taxon>Viridiplantae</taxon>
        <taxon>Streptophyta</taxon>
        <taxon>Embryophyta</taxon>
        <taxon>Tracheophyta</taxon>
        <taxon>Spermatophyta</taxon>
        <taxon>Magnoliopsida</taxon>
        <taxon>Liliopsida</taxon>
        <taxon>Poales</taxon>
        <taxon>Poaceae</taxon>
        <taxon>BOP clade</taxon>
        <taxon>Pooideae</taxon>
        <taxon>Stipodae</taxon>
        <taxon>Brachypodieae</taxon>
        <taxon>Brachypodium</taxon>
    </lineage>
</organism>
<dbReference type="EMBL" id="CM000883">
    <property type="protein sequence ID" value="KQJ91988.1"/>
    <property type="molecule type" value="Genomic_DNA"/>
</dbReference>
<dbReference type="AlphaFoldDB" id="A0A0Q3EZX4"/>
<dbReference type="STRING" id="15368.A0A0Q3EZX4"/>
<evidence type="ECO:0000256" key="1">
    <source>
        <dbReference type="SAM" id="Coils"/>
    </source>
</evidence>
<sequence>MAAASSGRSEVDTSRAFRSVKEAVAVFGERIIARETQVRLGAHAGQSVVRERGSWPNASAVAALTLKLEGSGGVKPSGLVIRESPSKPNAIADAIAKHEASSSKPATNPIMVSASQPMCLVPSSSPFCGSSSSVTNDDGRQDCKEADLIVMSSIKKIEEEAAKTRQEAVQVKRRLVDLELAMANLHAKLHRVLSKLAHMEADKAAAARASIEQRSNNTAALTIWMEPKPEQQPRRHQLGHLLSLDDDAGEAEVIHVQGKEARKKSKVQKQKPIVPLVVPLIHDMLFSKKKKKKSMQDNESLYMKELYSLLSLT</sequence>
<reference evidence="2 3" key="1">
    <citation type="journal article" date="2010" name="Nature">
        <title>Genome sequencing and analysis of the model grass Brachypodium distachyon.</title>
        <authorList>
            <consortium name="International Brachypodium Initiative"/>
        </authorList>
    </citation>
    <scope>NUCLEOTIDE SEQUENCE [LARGE SCALE GENOMIC DNA]</scope>
    <source>
        <strain evidence="2 3">Bd21</strain>
    </source>
</reference>
<gene>
    <name evidence="2" type="ORF">BRADI_4g41007v3</name>
</gene>
<reference evidence="3" key="3">
    <citation type="submission" date="2018-08" db="UniProtKB">
        <authorList>
            <consortium name="EnsemblPlants"/>
        </authorList>
    </citation>
    <scope>IDENTIFICATION</scope>
    <source>
        <strain evidence="3">cv. Bd21</strain>
    </source>
</reference>
<protein>
    <submittedName>
        <fullName evidence="2 3">Uncharacterized protein</fullName>
    </submittedName>
</protein>
<evidence type="ECO:0000313" key="4">
    <source>
        <dbReference type="Proteomes" id="UP000008810"/>
    </source>
</evidence>
<accession>A0A0Q3EZX4</accession>
<dbReference type="GO" id="GO:0009904">
    <property type="term" value="P:chloroplast accumulation movement"/>
    <property type="evidence" value="ECO:0000318"/>
    <property type="project" value="GO_Central"/>
</dbReference>
<evidence type="ECO:0000313" key="2">
    <source>
        <dbReference type="EMBL" id="KQJ91988.1"/>
    </source>
</evidence>
<dbReference type="OrthoDB" id="685187at2759"/>
<name>A0A0Q3EZX4_BRADI</name>
<dbReference type="ExpressionAtlas" id="A0A0Q3EZX4">
    <property type="expression patterns" value="baseline"/>
</dbReference>
<reference evidence="2" key="2">
    <citation type="submission" date="2017-06" db="EMBL/GenBank/DDBJ databases">
        <title>WGS assembly of Brachypodium distachyon.</title>
        <authorList>
            <consortium name="The International Brachypodium Initiative"/>
            <person name="Lucas S."/>
            <person name="Harmon-Smith M."/>
            <person name="Lail K."/>
            <person name="Tice H."/>
            <person name="Grimwood J."/>
            <person name="Bruce D."/>
            <person name="Barry K."/>
            <person name="Shu S."/>
            <person name="Lindquist E."/>
            <person name="Wang M."/>
            <person name="Pitluck S."/>
            <person name="Vogel J.P."/>
            <person name="Garvin D.F."/>
            <person name="Mockler T.C."/>
            <person name="Schmutz J."/>
            <person name="Rokhsar D."/>
            <person name="Bevan M.W."/>
        </authorList>
    </citation>
    <scope>NUCLEOTIDE SEQUENCE</scope>
    <source>
        <strain evidence="2">Bd21</strain>
    </source>
</reference>